<keyword evidence="16" id="KW-1185">Reference proteome</keyword>
<protein>
    <recommendedName>
        <fullName evidence="5 14">Dol-P-Glc:Glc(2)Man(9)GlcNAc(2)-PP-Dol alpha-1,2-glucosyltransferase</fullName>
        <ecNumber evidence="4 14">2.4.1.256</ecNumber>
    </recommendedName>
</protein>
<dbReference type="InterPro" id="IPR016900">
    <property type="entry name" value="Alg10"/>
</dbReference>
<comment type="caution">
    <text evidence="15">The sequence shown here is derived from an EMBL/GenBank/DDBJ whole genome shotgun (WGS) entry which is preliminary data.</text>
</comment>
<comment type="function">
    <text evidence="12">Dol-P-Glc:Glc(2)Man(9)GlcNAc(2)-PP-Dol alpha-1,2-glucosyltransferase that operates in the biosynthetic pathway of dolichol-linked oligosaccharides, the glycan precursors employed in protein asparagine (N)-glycosylation. The assembly of dolichol-linked oligosaccharides begins on the cytosolic side of the endoplasmic reticulum membrane and finishes in its lumen. The sequential addition of sugars to dolichol pyrophosphate produces dolichol-linked oligosaccharides containing fourteen sugars, including two GlcNAcs, nine mannoses and three glucoses. Once assembled, the oligosaccharide is transferred from the lipid to nascent proteins by oligosaccharyltransferases. In the lumen of the endoplasmic reticulum, adds the third and last glucose residue from dolichyl phosphate glucose (Dol-P-Glc) onto the lipid-linked oligosaccharide intermediate Glc(2)Man(9)GlcNAc(2)-PP-Dol to produce Glc(3)Man(9)GlcNAc(2)-PP-Dol.</text>
</comment>
<organism evidence="15 16">
    <name type="scientific">Pyrocoelia pectoralis</name>
    <dbReference type="NCBI Taxonomy" id="417401"/>
    <lineage>
        <taxon>Eukaryota</taxon>
        <taxon>Metazoa</taxon>
        <taxon>Ecdysozoa</taxon>
        <taxon>Arthropoda</taxon>
        <taxon>Hexapoda</taxon>
        <taxon>Insecta</taxon>
        <taxon>Pterygota</taxon>
        <taxon>Neoptera</taxon>
        <taxon>Endopterygota</taxon>
        <taxon>Coleoptera</taxon>
        <taxon>Polyphaga</taxon>
        <taxon>Elateriformia</taxon>
        <taxon>Elateroidea</taxon>
        <taxon>Lampyridae</taxon>
        <taxon>Lampyrinae</taxon>
        <taxon>Pyrocoelia</taxon>
    </lineage>
</organism>
<feature type="transmembrane region" description="Helical" evidence="14">
    <location>
        <begin position="429"/>
        <end position="452"/>
    </location>
</feature>
<dbReference type="EC" id="2.4.1.256" evidence="4 14"/>
<keyword evidence="9" id="KW-0256">Endoplasmic reticulum</keyword>
<comment type="pathway">
    <text evidence="2">Protein modification; protein glycosylation.</text>
</comment>
<evidence type="ECO:0000256" key="3">
    <source>
        <dbReference type="ARBA" id="ARBA00010600"/>
    </source>
</evidence>
<proteinExistence type="inferred from homology"/>
<reference evidence="15 16" key="1">
    <citation type="journal article" date="2024" name="Insects">
        <title>An Improved Chromosome-Level Genome Assembly of the Firefly Pyrocoelia pectoralis.</title>
        <authorList>
            <person name="Fu X."/>
            <person name="Meyer-Rochow V.B."/>
            <person name="Ballantyne L."/>
            <person name="Zhu X."/>
        </authorList>
    </citation>
    <scope>NUCLEOTIDE SEQUENCE [LARGE SCALE GENOMIC DNA]</scope>
    <source>
        <strain evidence="15">XCY_ONT2</strain>
    </source>
</reference>
<dbReference type="PIRSF" id="PIRSF028810">
    <property type="entry name" value="Alpha1_2_glucosyltferase_Alg10"/>
    <property type="match status" value="1"/>
</dbReference>
<keyword evidence="8 14" id="KW-0812">Transmembrane</keyword>
<feature type="transmembrane region" description="Helical" evidence="14">
    <location>
        <begin position="364"/>
        <end position="383"/>
    </location>
</feature>
<feature type="transmembrane region" description="Helical" evidence="14">
    <location>
        <begin position="148"/>
        <end position="168"/>
    </location>
</feature>
<evidence type="ECO:0000256" key="5">
    <source>
        <dbReference type="ARBA" id="ARBA00018512"/>
    </source>
</evidence>
<accession>A0AAN7VEA0</accession>
<evidence type="ECO:0000256" key="13">
    <source>
        <dbReference type="ARBA" id="ARBA00048064"/>
    </source>
</evidence>
<evidence type="ECO:0000256" key="9">
    <source>
        <dbReference type="ARBA" id="ARBA00022824"/>
    </source>
</evidence>
<feature type="transmembrane region" description="Helical" evidence="14">
    <location>
        <begin position="318"/>
        <end position="336"/>
    </location>
</feature>
<dbReference type="EMBL" id="JAVRBK010000003">
    <property type="protein sequence ID" value="KAK5647020.1"/>
    <property type="molecule type" value="Genomic_DNA"/>
</dbReference>
<feature type="transmembrane region" description="Helical" evidence="14">
    <location>
        <begin position="287"/>
        <end position="306"/>
    </location>
</feature>
<dbReference type="PANTHER" id="PTHR12989:SF10">
    <property type="entry name" value="DOL-P-GLC:GLC(2)MAN(9)GLCNAC(2)-PP-DOL ALPHA-1,2-GLUCOSYLTRANSFERASE-RELATED"/>
    <property type="match status" value="1"/>
</dbReference>
<dbReference type="PANTHER" id="PTHR12989">
    <property type="entry name" value="ALPHA-1,2-GLUCOSYLTRANSFERASE ALG10"/>
    <property type="match status" value="1"/>
</dbReference>
<dbReference type="AlphaFoldDB" id="A0AAN7VEA0"/>
<keyword evidence="11 14" id="KW-0472">Membrane</keyword>
<feature type="transmembrane region" description="Helical" evidence="14">
    <location>
        <begin position="188"/>
        <end position="207"/>
    </location>
</feature>
<evidence type="ECO:0000313" key="16">
    <source>
        <dbReference type="Proteomes" id="UP001329430"/>
    </source>
</evidence>
<dbReference type="GO" id="GO:0005789">
    <property type="term" value="C:endoplasmic reticulum membrane"/>
    <property type="evidence" value="ECO:0007669"/>
    <property type="project" value="UniProtKB-SubCell"/>
</dbReference>
<keyword evidence="7" id="KW-0808">Transferase</keyword>
<sequence>MPLSNNITYNIAVCVTFAVFFLLSKLLFDEVFKESQLIIDEEFHIPQGVQYCNFTFDTVNILTPNRIYRYSYTFQWNPKITTLPGLYLVSSAILGPLRLCSLYGLRFINLLASFLNLLLFHKYLNLQNPKNCWANLISSINIAILPPLYFFSCIYYTDVISITFILLANVAHKQNNHLMASLYGALSVLMRQTNIVWVVFLIGQYALKKVLLNSRKKRSKDIYLSDASSYLKIRPIVKNLMLQRRMFWINIVTYMAVVATFALFVFLNGSIVVGDKTAHTASVHVPQLFYFFIFSIIFGWPHFLTHISSCITHIRRRLLFFTLILVLFVIIVYINTLEHDYLLADNRHYTFYIWNRFYAKYKTFRYLMVPVYYFGLYGLLSILNVKHRVIFTFMFSLCTIVVLIFQKMIEIRYFLIPYILFRLHLENMKWFNLVLEFCTFCVINFATFYIFFTKDIYWSNYDYAQKLIW</sequence>
<dbReference type="Pfam" id="PF04922">
    <property type="entry name" value="DIE2_ALG10"/>
    <property type="match status" value="1"/>
</dbReference>
<comment type="similarity">
    <text evidence="3 14">Belongs to the ALG10 glucosyltransferase family.</text>
</comment>
<evidence type="ECO:0000256" key="7">
    <source>
        <dbReference type="ARBA" id="ARBA00022679"/>
    </source>
</evidence>
<dbReference type="GO" id="GO:0106073">
    <property type="term" value="F:dolichyl pyrophosphate Glc2Man9GlcNAc2 alpha-1,2-glucosyltransferase activity"/>
    <property type="evidence" value="ECO:0007669"/>
    <property type="project" value="UniProtKB-UniRule"/>
</dbReference>
<keyword evidence="10 14" id="KW-1133">Transmembrane helix</keyword>
<comment type="catalytic activity">
    <reaction evidence="13">
        <text>an alpha-D-Glc-(1-&gt;3)-alpha-D-Glc-(1-&gt;3)-alpha-D-Man-(1-&gt;2)-alpha-D-Man-(1-&gt;2)-alpha-D-Man-(1-&gt;3)-[alpha-D-Man-(1-&gt;2)-alpha-D-Man-(1-&gt;3)-[alpha-D-Man-(1-&gt;2)-alpha-D-Man-(1-&gt;6)]-alpha-D-Man-(1-&gt;6)]-beta-D-Man-(1-&gt;4)-beta-D-GlcNAc-(1-&gt;4)-alpha-D-GlcNAc-diphospho-di-trans,poly-cis-dolichol + a di-trans,poly-cis-dolichyl beta-D-glucosyl phosphate = a alpha-D-Glc-(1-&gt;2)-alpha-D-Glc-(1-&gt;3)-alpha-D-Glc-(1-&gt;3)-alpha-D-Man-(1-&gt;2)-alpha-D-Man-(1-&gt;2)-alpha-D-Man-(1-&gt;3)-[alpha-D-Man-(1-&gt;2)-alpha-D-Man-(1-&gt;3)-[alpha-D-Man-(1-&gt;2)-alpha-D-Man-(1-&gt;6)]-alpha-D-Man-(1-&gt;6)]-beta-D-Man-(1-&gt;4)-beta-D-GlcNAc-(1-&gt;4)-alpha-D-GlcNAc-diphospho-di-trans,poly-cis-dolichol + a di-trans,poly-cis-dolichyl phosphate + H(+)</text>
        <dbReference type="Rhea" id="RHEA:29543"/>
        <dbReference type="Rhea" id="RHEA-COMP:19498"/>
        <dbReference type="Rhea" id="RHEA-COMP:19502"/>
        <dbReference type="Rhea" id="RHEA-COMP:19512"/>
        <dbReference type="Rhea" id="RHEA-COMP:19522"/>
        <dbReference type="ChEBI" id="CHEBI:15378"/>
        <dbReference type="ChEBI" id="CHEBI:57525"/>
        <dbReference type="ChEBI" id="CHEBI:57683"/>
        <dbReference type="ChEBI" id="CHEBI:132522"/>
        <dbReference type="ChEBI" id="CHEBI:132523"/>
        <dbReference type="EC" id="2.4.1.256"/>
    </reaction>
    <physiologicalReaction direction="left-to-right" evidence="13">
        <dbReference type="Rhea" id="RHEA:29544"/>
    </physiologicalReaction>
</comment>
<dbReference type="Proteomes" id="UP001329430">
    <property type="component" value="Chromosome 3"/>
</dbReference>
<comment type="subcellular location">
    <subcellularLocation>
        <location evidence="1">Endoplasmic reticulum membrane</location>
        <topology evidence="1">Multi-pass membrane protein</topology>
    </subcellularLocation>
</comment>
<feature type="transmembrane region" description="Helical" evidence="14">
    <location>
        <begin position="390"/>
        <end position="409"/>
    </location>
</feature>
<gene>
    <name evidence="15" type="ORF">RI129_005484</name>
</gene>
<evidence type="ECO:0000256" key="12">
    <source>
        <dbReference type="ARBA" id="ARBA00044727"/>
    </source>
</evidence>
<evidence type="ECO:0000256" key="11">
    <source>
        <dbReference type="ARBA" id="ARBA00023136"/>
    </source>
</evidence>
<feature type="transmembrane region" description="Helical" evidence="14">
    <location>
        <begin position="6"/>
        <end position="28"/>
    </location>
</feature>
<evidence type="ECO:0000256" key="2">
    <source>
        <dbReference type="ARBA" id="ARBA00004922"/>
    </source>
</evidence>
<name>A0AAN7VEA0_9COLE</name>
<keyword evidence="6 14" id="KW-0328">Glycosyltransferase</keyword>
<evidence type="ECO:0000256" key="6">
    <source>
        <dbReference type="ARBA" id="ARBA00022676"/>
    </source>
</evidence>
<feature type="transmembrane region" description="Helical" evidence="14">
    <location>
        <begin position="76"/>
        <end position="97"/>
    </location>
</feature>
<feature type="transmembrane region" description="Helical" evidence="14">
    <location>
        <begin position="247"/>
        <end position="267"/>
    </location>
</feature>
<dbReference type="GO" id="GO:0006488">
    <property type="term" value="P:dolichol-linked oligosaccharide biosynthetic process"/>
    <property type="evidence" value="ECO:0007669"/>
    <property type="project" value="UniProtKB-UniRule"/>
</dbReference>
<evidence type="ECO:0000256" key="10">
    <source>
        <dbReference type="ARBA" id="ARBA00022989"/>
    </source>
</evidence>
<evidence type="ECO:0000256" key="4">
    <source>
        <dbReference type="ARBA" id="ARBA00011967"/>
    </source>
</evidence>
<evidence type="ECO:0000256" key="1">
    <source>
        <dbReference type="ARBA" id="ARBA00004477"/>
    </source>
</evidence>
<comment type="caution">
    <text evidence="14">Lacks conserved residue(s) required for the propagation of feature annotation.</text>
</comment>
<evidence type="ECO:0000313" key="15">
    <source>
        <dbReference type="EMBL" id="KAK5647020.1"/>
    </source>
</evidence>
<evidence type="ECO:0000256" key="14">
    <source>
        <dbReference type="PIRNR" id="PIRNR028810"/>
    </source>
</evidence>
<evidence type="ECO:0000256" key="8">
    <source>
        <dbReference type="ARBA" id="ARBA00022692"/>
    </source>
</evidence>